<dbReference type="GeneID" id="89930156"/>
<keyword evidence="2" id="KW-0285">Flavoprotein</keyword>
<keyword evidence="7" id="KW-1185">Reference proteome</keyword>
<dbReference type="SUPFAM" id="SSF51905">
    <property type="entry name" value="FAD/NAD(P)-binding domain"/>
    <property type="match status" value="3"/>
</dbReference>
<dbReference type="AlphaFoldDB" id="A0AAV9P294"/>
<dbReference type="RefSeq" id="XP_064655912.1">
    <property type="nucleotide sequence ID" value="XM_064806053.1"/>
</dbReference>
<dbReference type="GO" id="GO:0050661">
    <property type="term" value="F:NADP binding"/>
    <property type="evidence" value="ECO:0007669"/>
    <property type="project" value="InterPro"/>
</dbReference>
<evidence type="ECO:0000256" key="5">
    <source>
        <dbReference type="SAM" id="MobiDB-lite"/>
    </source>
</evidence>
<reference evidence="6 7" key="1">
    <citation type="submission" date="2023-08" db="EMBL/GenBank/DDBJ databases">
        <title>Black Yeasts Isolated from many extreme environments.</title>
        <authorList>
            <person name="Coleine C."/>
            <person name="Stajich J.E."/>
            <person name="Selbmann L."/>
        </authorList>
    </citation>
    <scope>NUCLEOTIDE SEQUENCE [LARGE SCALE GENOMIC DNA]</scope>
    <source>
        <strain evidence="6 7">CCFEE 5935</strain>
    </source>
</reference>
<dbReference type="GO" id="GO:0050660">
    <property type="term" value="F:flavin adenine dinucleotide binding"/>
    <property type="evidence" value="ECO:0007669"/>
    <property type="project" value="InterPro"/>
</dbReference>
<evidence type="ECO:0000256" key="3">
    <source>
        <dbReference type="ARBA" id="ARBA00022827"/>
    </source>
</evidence>
<protein>
    <submittedName>
        <fullName evidence="6">Uncharacterized protein</fullName>
    </submittedName>
</protein>
<evidence type="ECO:0000256" key="4">
    <source>
        <dbReference type="ARBA" id="ARBA00023002"/>
    </source>
</evidence>
<keyword evidence="4" id="KW-0560">Oxidoreductase</keyword>
<dbReference type="Gene3D" id="3.50.50.60">
    <property type="entry name" value="FAD/NAD(P)-binding domain"/>
    <property type="match status" value="2"/>
</dbReference>
<organism evidence="6 7">
    <name type="scientific">Saxophila tyrrhenica</name>
    <dbReference type="NCBI Taxonomy" id="1690608"/>
    <lineage>
        <taxon>Eukaryota</taxon>
        <taxon>Fungi</taxon>
        <taxon>Dikarya</taxon>
        <taxon>Ascomycota</taxon>
        <taxon>Pezizomycotina</taxon>
        <taxon>Dothideomycetes</taxon>
        <taxon>Dothideomycetidae</taxon>
        <taxon>Mycosphaerellales</taxon>
        <taxon>Extremaceae</taxon>
        <taxon>Saxophila</taxon>
    </lineage>
</organism>
<keyword evidence="3" id="KW-0274">FAD</keyword>
<gene>
    <name evidence="6" type="ORF">LTR77_008824</name>
</gene>
<comment type="similarity">
    <text evidence="1">Belongs to the FAD-binding monooxygenase family.</text>
</comment>
<dbReference type="PANTHER" id="PTHR42877:SF8">
    <property type="entry name" value="MONOOXYGENASE"/>
    <property type="match status" value="1"/>
</dbReference>
<name>A0AAV9P294_9PEZI</name>
<sequence length="570" mass="65229">MPHADEKPMMVGEHPQCDPVKTRIIHVGMGASGMLAAHKARKFLTNYELVCYEKNASVGGTWWENRYPGCACDIPAHTYTFPFEPNPEWSEFYASAPEIQDNFMRFYNKHNLEPFVVLNTEVVEAEWHDREGLWHVTLKNRTDGSKFVDKCNVIINGSGVLTKWKWPDIEGLHDFKGELAHSANWPQDLSWEGKRVGVIGTGSSSIQMVPKLAETASQLTVFMRNNTYIAPPFGSNISNKEADPDAADPAAAGKHKYTEKEKERFRDDPAYHLKYRTTIERQIANGGWDMFNRGTELNIFVKGAMQDSMRQRLAHRDDLKERIIPTWSPGCRRLTPGDGYLEALIRDNVNCEFDDIKRITPTGLETITGKHIEVDVLACATGFNVQYFPHYKMIGTGGQVMQDSPEPNVYASVAAPGFPNYFVINGPRGNWGQGCALPSHEVQMEYILQCCRKMQEDRIKCMEPKQNVTTQLNAYMDAWHKKQSIWAEDCKSWYKDNKRNGRVYIWPGSLLHHLKFLKRPRYEHYEITYMDPDNIFDFLGNGKTISQVKLGGEAPVPYIRNDEDEVWDIE</sequence>
<accession>A0AAV9P294</accession>
<dbReference type="GO" id="GO:0004499">
    <property type="term" value="F:N,N-dimethylaniline monooxygenase activity"/>
    <property type="evidence" value="ECO:0007669"/>
    <property type="project" value="InterPro"/>
</dbReference>
<comment type="caution">
    <text evidence="6">The sequence shown here is derived from an EMBL/GenBank/DDBJ whole genome shotgun (WGS) entry which is preliminary data.</text>
</comment>
<dbReference type="PANTHER" id="PTHR42877">
    <property type="entry name" value="L-ORNITHINE N(5)-MONOOXYGENASE-RELATED"/>
    <property type="match status" value="1"/>
</dbReference>
<dbReference type="Pfam" id="PF00743">
    <property type="entry name" value="FMO-like"/>
    <property type="match status" value="1"/>
</dbReference>
<proteinExistence type="inferred from homology"/>
<dbReference type="InterPro" id="IPR036188">
    <property type="entry name" value="FAD/NAD-bd_sf"/>
</dbReference>
<dbReference type="EMBL" id="JAVRRT010000015">
    <property type="protein sequence ID" value="KAK5165900.1"/>
    <property type="molecule type" value="Genomic_DNA"/>
</dbReference>
<dbReference type="InterPro" id="IPR020946">
    <property type="entry name" value="Flavin_mOase-like"/>
</dbReference>
<feature type="region of interest" description="Disordered" evidence="5">
    <location>
        <begin position="243"/>
        <end position="263"/>
    </location>
</feature>
<evidence type="ECO:0000313" key="6">
    <source>
        <dbReference type="EMBL" id="KAK5165900.1"/>
    </source>
</evidence>
<dbReference type="InterPro" id="IPR051209">
    <property type="entry name" value="FAD-bind_Monooxygenase_sf"/>
</dbReference>
<evidence type="ECO:0000313" key="7">
    <source>
        <dbReference type="Proteomes" id="UP001337655"/>
    </source>
</evidence>
<dbReference type="Proteomes" id="UP001337655">
    <property type="component" value="Unassembled WGS sequence"/>
</dbReference>
<evidence type="ECO:0000256" key="1">
    <source>
        <dbReference type="ARBA" id="ARBA00010139"/>
    </source>
</evidence>
<evidence type="ECO:0000256" key="2">
    <source>
        <dbReference type="ARBA" id="ARBA00022630"/>
    </source>
</evidence>